<organism evidence="5 6">
    <name type="scientific">Candida viswanathii</name>
    <dbReference type="NCBI Taxonomy" id="5486"/>
    <lineage>
        <taxon>Eukaryota</taxon>
        <taxon>Fungi</taxon>
        <taxon>Dikarya</taxon>
        <taxon>Ascomycota</taxon>
        <taxon>Saccharomycotina</taxon>
        <taxon>Pichiomycetes</taxon>
        <taxon>Debaryomycetaceae</taxon>
        <taxon>Candida/Lodderomyces clade</taxon>
        <taxon>Candida</taxon>
    </lineage>
</organism>
<dbReference type="PROSITE" id="PS50102">
    <property type="entry name" value="RRM"/>
    <property type="match status" value="1"/>
</dbReference>
<dbReference type="PANTHER" id="PTHR45880:SF1">
    <property type="entry name" value="RNA-BINDING MOTIF PROTEIN, X-LINKED 2"/>
    <property type="match status" value="1"/>
</dbReference>
<dbReference type="Gene3D" id="3.30.70.330">
    <property type="match status" value="1"/>
</dbReference>
<feature type="region of interest" description="Disordered" evidence="3">
    <location>
        <begin position="152"/>
        <end position="236"/>
    </location>
</feature>
<dbReference type="Proteomes" id="UP000253472">
    <property type="component" value="Unassembled WGS sequence"/>
</dbReference>
<dbReference type="InterPro" id="IPR051847">
    <property type="entry name" value="RNA_proc/Spliceosome_comp"/>
</dbReference>
<dbReference type="PANTHER" id="PTHR45880">
    <property type="entry name" value="RNA-BINDING MOTIF PROTEIN, X-LINKED 2"/>
    <property type="match status" value="1"/>
</dbReference>
<dbReference type="STRING" id="5486.A0A367XT19"/>
<dbReference type="GO" id="GO:0000398">
    <property type="term" value="P:mRNA splicing, via spliceosome"/>
    <property type="evidence" value="ECO:0007669"/>
    <property type="project" value="TreeGrafter"/>
</dbReference>
<evidence type="ECO:0000259" key="4">
    <source>
        <dbReference type="PROSITE" id="PS50102"/>
    </source>
</evidence>
<dbReference type="GO" id="GO:0071013">
    <property type="term" value="C:catalytic step 2 spliceosome"/>
    <property type="evidence" value="ECO:0007669"/>
    <property type="project" value="TreeGrafter"/>
</dbReference>
<dbReference type="InterPro" id="IPR000504">
    <property type="entry name" value="RRM_dom"/>
</dbReference>
<dbReference type="GO" id="GO:0003723">
    <property type="term" value="F:RNA binding"/>
    <property type="evidence" value="ECO:0007669"/>
    <property type="project" value="UniProtKB-UniRule"/>
</dbReference>
<evidence type="ECO:0000256" key="2">
    <source>
        <dbReference type="PROSITE-ProRule" id="PRU00176"/>
    </source>
</evidence>
<dbReference type="Pfam" id="PF00076">
    <property type="entry name" value="RRM_1"/>
    <property type="match status" value="1"/>
</dbReference>
<keyword evidence="6" id="KW-1185">Reference proteome</keyword>
<dbReference type="InterPro" id="IPR012677">
    <property type="entry name" value="Nucleotide-bd_a/b_plait_sf"/>
</dbReference>
<feature type="domain" description="RRM" evidence="4">
    <location>
        <begin position="33"/>
        <end position="111"/>
    </location>
</feature>
<accession>A0A367XT19</accession>
<dbReference type="GO" id="GO:0071011">
    <property type="term" value="C:precatalytic spliceosome"/>
    <property type="evidence" value="ECO:0007669"/>
    <property type="project" value="TreeGrafter"/>
</dbReference>
<feature type="compositionally biased region" description="Basic and acidic residues" evidence="3">
    <location>
        <begin position="224"/>
        <end position="236"/>
    </location>
</feature>
<evidence type="ECO:0000256" key="3">
    <source>
        <dbReference type="SAM" id="MobiDB-lite"/>
    </source>
</evidence>
<dbReference type="SMART" id="SM00360">
    <property type="entry name" value="RRM"/>
    <property type="match status" value="1"/>
</dbReference>
<dbReference type="InterPro" id="IPR035979">
    <property type="entry name" value="RBD_domain_sf"/>
</dbReference>
<dbReference type="EMBL" id="QLNQ01000029">
    <property type="protein sequence ID" value="RCK55951.1"/>
    <property type="molecule type" value="Genomic_DNA"/>
</dbReference>
<evidence type="ECO:0000313" key="5">
    <source>
        <dbReference type="EMBL" id="RCK55951.1"/>
    </source>
</evidence>
<protein>
    <submittedName>
        <fullName evidence="5">U2 snRNP component ist3</fullName>
    </submittedName>
</protein>
<dbReference type="AlphaFoldDB" id="A0A367XT19"/>
<keyword evidence="1 2" id="KW-0694">RNA-binding</keyword>
<feature type="compositionally biased region" description="Basic residues" evidence="3">
    <location>
        <begin position="204"/>
        <end position="223"/>
    </location>
</feature>
<dbReference type="OrthoDB" id="2573941at2759"/>
<evidence type="ECO:0000256" key="1">
    <source>
        <dbReference type="ARBA" id="ARBA00022884"/>
    </source>
</evidence>
<gene>
    <name evidence="5" type="primary">cwf29_0</name>
    <name evidence="5" type="ORF">Cantr_05351</name>
</gene>
<dbReference type="GO" id="GO:0005686">
    <property type="term" value="C:U2 snRNP"/>
    <property type="evidence" value="ECO:0007669"/>
    <property type="project" value="TreeGrafter"/>
</dbReference>
<name>A0A367XT19_9ASCO</name>
<proteinExistence type="predicted"/>
<sequence length="236" mass="28449">MNTVKQINQINQKELNSNTPYKSSWHYDYRDTNYIYIGNIPFSLAEQDVIIIFSQYGIPTHINLVKDKETGKHRGFGFLKYANFKSCILAIDNFNGIKLGDRILRVDHNYYKLRGNEKEDDYLINYDEIRKEIEEKRHKEEVKLIEDKKDAVKEDKTEKEEDQELRDPMADFLSKKEDKVEQKGDDDDEFQDPMEQFIKDKKEKRSKHRSHRSHRHRSHRHRSSERERERSRSPSR</sequence>
<reference evidence="5 6" key="1">
    <citation type="submission" date="2018-06" db="EMBL/GenBank/DDBJ databases">
        <title>Whole genome sequencing of Candida tropicalis (genome annotated by CSBL at Korea University).</title>
        <authorList>
            <person name="Ahn J."/>
        </authorList>
    </citation>
    <scope>NUCLEOTIDE SEQUENCE [LARGE SCALE GENOMIC DNA]</scope>
    <source>
        <strain evidence="5 6">ATCC 20962</strain>
    </source>
</reference>
<dbReference type="SUPFAM" id="SSF54928">
    <property type="entry name" value="RNA-binding domain, RBD"/>
    <property type="match status" value="1"/>
</dbReference>
<evidence type="ECO:0000313" key="6">
    <source>
        <dbReference type="Proteomes" id="UP000253472"/>
    </source>
</evidence>
<comment type="caution">
    <text evidence="5">The sequence shown here is derived from an EMBL/GenBank/DDBJ whole genome shotgun (WGS) entry which is preliminary data.</text>
</comment>
<feature type="compositionally biased region" description="Basic and acidic residues" evidence="3">
    <location>
        <begin position="152"/>
        <end position="183"/>
    </location>
</feature>